<evidence type="ECO:0000313" key="3">
    <source>
        <dbReference type="EMBL" id="PAV78283.1"/>
    </source>
</evidence>
<accession>A0A2A2KWW1</accession>
<dbReference type="GO" id="GO:0006914">
    <property type="term" value="P:autophagy"/>
    <property type="evidence" value="ECO:0007669"/>
    <property type="project" value="UniProtKB-KW"/>
</dbReference>
<dbReference type="EMBL" id="LIAE01007584">
    <property type="protein sequence ID" value="PAV78283.1"/>
    <property type="molecule type" value="Genomic_DNA"/>
</dbReference>
<dbReference type="STRING" id="2018661.A0A2A2KWW1"/>
<evidence type="ECO:0000256" key="1">
    <source>
        <dbReference type="ARBA" id="ARBA00023006"/>
    </source>
</evidence>
<dbReference type="GO" id="GO:0005770">
    <property type="term" value="C:late endosome"/>
    <property type="evidence" value="ECO:0007669"/>
    <property type="project" value="TreeGrafter"/>
</dbReference>
<keyword evidence="1" id="KW-0072">Autophagy</keyword>
<dbReference type="GO" id="GO:0016197">
    <property type="term" value="P:endosomal transport"/>
    <property type="evidence" value="ECO:0007669"/>
    <property type="project" value="TreeGrafter"/>
</dbReference>
<dbReference type="SUPFAM" id="SSF48371">
    <property type="entry name" value="ARM repeat"/>
    <property type="match status" value="1"/>
</dbReference>
<gene>
    <name evidence="3" type="ORF">WR25_06725</name>
</gene>
<dbReference type="Proteomes" id="UP000218231">
    <property type="component" value="Unassembled WGS sequence"/>
</dbReference>
<dbReference type="InterPro" id="IPR039272">
    <property type="entry name" value="CLEC16A/TT9"/>
</dbReference>
<evidence type="ECO:0000313" key="4">
    <source>
        <dbReference type="Proteomes" id="UP000218231"/>
    </source>
</evidence>
<evidence type="ECO:0000259" key="2">
    <source>
        <dbReference type="Pfam" id="PF09758"/>
    </source>
</evidence>
<name>A0A2A2KWW1_9BILA</name>
<dbReference type="InterPro" id="IPR019155">
    <property type="entry name" value="CLEC16A/TT9_N"/>
</dbReference>
<dbReference type="PANTHER" id="PTHR21481:SF0">
    <property type="entry name" value="PROTEIN CLEC16A"/>
    <property type="match status" value="1"/>
</dbReference>
<dbReference type="OrthoDB" id="294052at2759"/>
<reference evidence="3 4" key="1">
    <citation type="journal article" date="2017" name="Curr. Biol.">
        <title>Genome architecture and evolution of a unichromosomal asexual nematode.</title>
        <authorList>
            <person name="Fradin H."/>
            <person name="Zegar C."/>
            <person name="Gutwein M."/>
            <person name="Lucas J."/>
            <person name="Kovtun M."/>
            <person name="Corcoran D."/>
            <person name="Baugh L.R."/>
            <person name="Kiontke K."/>
            <person name="Gunsalus K."/>
            <person name="Fitch D.H."/>
            <person name="Piano F."/>
        </authorList>
    </citation>
    <scope>NUCLEOTIDE SEQUENCE [LARGE SCALE GENOMIC DNA]</scope>
    <source>
        <strain evidence="3">PF1309</strain>
    </source>
</reference>
<dbReference type="AlphaFoldDB" id="A0A2A2KWW1"/>
<dbReference type="GO" id="GO:1901096">
    <property type="term" value="P:regulation of autophagosome maturation"/>
    <property type="evidence" value="ECO:0007669"/>
    <property type="project" value="TreeGrafter"/>
</dbReference>
<dbReference type="PANTHER" id="PTHR21481">
    <property type="entry name" value="PROTEIN CLEC16A"/>
    <property type="match status" value="1"/>
</dbReference>
<dbReference type="GO" id="GO:0007034">
    <property type="term" value="P:vacuolar transport"/>
    <property type="evidence" value="ECO:0007669"/>
    <property type="project" value="TreeGrafter"/>
</dbReference>
<dbReference type="Pfam" id="PF09758">
    <property type="entry name" value="FPL"/>
    <property type="match status" value="1"/>
</dbReference>
<dbReference type="InterPro" id="IPR016024">
    <property type="entry name" value="ARM-type_fold"/>
</dbReference>
<proteinExistence type="predicted"/>
<organism evidence="3 4">
    <name type="scientific">Diploscapter pachys</name>
    <dbReference type="NCBI Taxonomy" id="2018661"/>
    <lineage>
        <taxon>Eukaryota</taxon>
        <taxon>Metazoa</taxon>
        <taxon>Ecdysozoa</taxon>
        <taxon>Nematoda</taxon>
        <taxon>Chromadorea</taxon>
        <taxon>Rhabditida</taxon>
        <taxon>Rhabditina</taxon>
        <taxon>Rhabditomorpha</taxon>
        <taxon>Rhabditoidea</taxon>
        <taxon>Rhabditidae</taxon>
        <taxon>Diploscapter</taxon>
    </lineage>
</organism>
<sequence>METEESAFTRISQASFLRIFSGLSTNSRYLHGVLEKNGKVTESNKKVLVEALRAIAEILIWGDQNDGSVFDFFLERQMLSHFLSIMKQESGSLNCQLLQTLNIIFENMKHETSLYFLLSNNHVNSIISHKFDLNNEEIMAYYISFLKTLSFKLNPCTIHFFFNESTNEFPLLIESLKLYDSRESMVRIAVRNIILNIVRVKDDGMIEFVKETTKLYLCDVIDGLVQQAIDLDIFVRSAANVQANRDRLRDKVDDLIDLLHYIAELLEVPAMAETLSGLGWSFFVF</sequence>
<dbReference type="GO" id="GO:0005794">
    <property type="term" value="C:Golgi apparatus"/>
    <property type="evidence" value="ECO:0007669"/>
    <property type="project" value="TreeGrafter"/>
</dbReference>
<comment type="caution">
    <text evidence="3">The sequence shown here is derived from an EMBL/GenBank/DDBJ whole genome shotgun (WGS) entry which is preliminary data.</text>
</comment>
<protein>
    <recommendedName>
        <fullName evidence="2">FPL domain-containing protein</fullName>
    </recommendedName>
</protein>
<feature type="domain" description="FPL" evidence="2">
    <location>
        <begin position="52"/>
        <end position="197"/>
    </location>
</feature>
<keyword evidence="4" id="KW-1185">Reference proteome</keyword>